<evidence type="ECO:0000313" key="2">
    <source>
        <dbReference type="Proteomes" id="UP000784294"/>
    </source>
</evidence>
<dbReference type="Proteomes" id="UP000784294">
    <property type="component" value="Unassembled WGS sequence"/>
</dbReference>
<evidence type="ECO:0000313" key="1">
    <source>
        <dbReference type="EMBL" id="VEL44062.1"/>
    </source>
</evidence>
<comment type="caution">
    <text evidence="1">The sequence shown here is derived from an EMBL/GenBank/DDBJ whole genome shotgun (WGS) entry which is preliminary data.</text>
</comment>
<organism evidence="1 2">
    <name type="scientific">Protopolystoma xenopodis</name>
    <dbReference type="NCBI Taxonomy" id="117903"/>
    <lineage>
        <taxon>Eukaryota</taxon>
        <taxon>Metazoa</taxon>
        <taxon>Spiralia</taxon>
        <taxon>Lophotrochozoa</taxon>
        <taxon>Platyhelminthes</taxon>
        <taxon>Monogenea</taxon>
        <taxon>Polyopisthocotylea</taxon>
        <taxon>Polystomatidea</taxon>
        <taxon>Polystomatidae</taxon>
        <taxon>Protopolystoma</taxon>
    </lineage>
</organism>
<accession>A0A3S5B9R3</accession>
<keyword evidence="2" id="KW-1185">Reference proteome</keyword>
<proteinExistence type="predicted"/>
<dbReference type="EMBL" id="CAAALY010288916">
    <property type="protein sequence ID" value="VEL44062.1"/>
    <property type="molecule type" value="Genomic_DNA"/>
</dbReference>
<protein>
    <submittedName>
        <fullName evidence="1">Uncharacterized protein</fullName>
    </submittedName>
</protein>
<dbReference type="AlphaFoldDB" id="A0A3S5B9R3"/>
<sequence>MPEIEMMQLQPRSSSRLLNGRTRTATFTEDIVSDNWTFRGDRAYQGNEVRCRRRKR</sequence>
<gene>
    <name evidence="1" type="ORF">PXEA_LOCUS37502</name>
</gene>
<name>A0A3S5B9R3_9PLAT</name>
<reference evidence="1" key="1">
    <citation type="submission" date="2018-11" db="EMBL/GenBank/DDBJ databases">
        <authorList>
            <consortium name="Pathogen Informatics"/>
        </authorList>
    </citation>
    <scope>NUCLEOTIDE SEQUENCE</scope>
</reference>